<organism evidence="3 4">
    <name type="scientific">Ophiobolus disseminans</name>
    <dbReference type="NCBI Taxonomy" id="1469910"/>
    <lineage>
        <taxon>Eukaryota</taxon>
        <taxon>Fungi</taxon>
        <taxon>Dikarya</taxon>
        <taxon>Ascomycota</taxon>
        <taxon>Pezizomycotina</taxon>
        <taxon>Dothideomycetes</taxon>
        <taxon>Pleosporomycetidae</taxon>
        <taxon>Pleosporales</taxon>
        <taxon>Pleosporineae</taxon>
        <taxon>Phaeosphaeriaceae</taxon>
        <taxon>Ophiobolus</taxon>
    </lineage>
</organism>
<reference evidence="3" key="1">
    <citation type="journal article" date="2020" name="Stud. Mycol.">
        <title>101 Dothideomycetes genomes: a test case for predicting lifestyles and emergence of pathogens.</title>
        <authorList>
            <person name="Haridas S."/>
            <person name="Albert R."/>
            <person name="Binder M."/>
            <person name="Bloem J."/>
            <person name="Labutti K."/>
            <person name="Salamov A."/>
            <person name="Andreopoulos B."/>
            <person name="Baker S."/>
            <person name="Barry K."/>
            <person name="Bills G."/>
            <person name="Bluhm B."/>
            <person name="Cannon C."/>
            <person name="Castanera R."/>
            <person name="Culley D."/>
            <person name="Daum C."/>
            <person name="Ezra D."/>
            <person name="Gonzalez J."/>
            <person name="Henrissat B."/>
            <person name="Kuo A."/>
            <person name="Liang C."/>
            <person name="Lipzen A."/>
            <person name="Lutzoni F."/>
            <person name="Magnuson J."/>
            <person name="Mondo S."/>
            <person name="Nolan M."/>
            <person name="Ohm R."/>
            <person name="Pangilinan J."/>
            <person name="Park H.-J."/>
            <person name="Ramirez L."/>
            <person name="Alfaro M."/>
            <person name="Sun H."/>
            <person name="Tritt A."/>
            <person name="Yoshinaga Y."/>
            <person name="Zwiers L.-H."/>
            <person name="Turgeon B."/>
            <person name="Goodwin S."/>
            <person name="Spatafora J."/>
            <person name="Crous P."/>
            <person name="Grigoriev I."/>
        </authorList>
    </citation>
    <scope>NUCLEOTIDE SEQUENCE</scope>
    <source>
        <strain evidence="3">CBS 113818</strain>
    </source>
</reference>
<dbReference type="Proteomes" id="UP000799424">
    <property type="component" value="Unassembled WGS sequence"/>
</dbReference>
<proteinExistence type="predicted"/>
<keyword evidence="4" id="KW-1185">Reference proteome</keyword>
<evidence type="ECO:0000313" key="3">
    <source>
        <dbReference type="EMBL" id="KAF2832622.1"/>
    </source>
</evidence>
<evidence type="ECO:0000256" key="1">
    <source>
        <dbReference type="SAM" id="MobiDB-lite"/>
    </source>
</evidence>
<keyword evidence="2" id="KW-0472">Membrane</keyword>
<evidence type="ECO:0000313" key="4">
    <source>
        <dbReference type="Proteomes" id="UP000799424"/>
    </source>
</evidence>
<feature type="compositionally biased region" description="Polar residues" evidence="1">
    <location>
        <begin position="1"/>
        <end position="15"/>
    </location>
</feature>
<dbReference type="AlphaFoldDB" id="A0A6A7AH64"/>
<feature type="compositionally biased region" description="Basic and acidic residues" evidence="1">
    <location>
        <begin position="83"/>
        <end position="97"/>
    </location>
</feature>
<feature type="region of interest" description="Disordered" evidence="1">
    <location>
        <begin position="70"/>
        <end position="97"/>
    </location>
</feature>
<evidence type="ECO:0000256" key="2">
    <source>
        <dbReference type="SAM" id="Phobius"/>
    </source>
</evidence>
<feature type="region of interest" description="Disordered" evidence="1">
    <location>
        <begin position="1"/>
        <end position="27"/>
    </location>
</feature>
<name>A0A6A7AH64_9PLEO</name>
<keyword evidence="2" id="KW-0812">Transmembrane</keyword>
<sequence>MSTTRPPNPARSTTTPPLPHPSKQRFKSHLQSALSPLAWLCLPCVACVLVHSHYFAKRGMWGVVNENRVGSKERAERNRRRQAAQEKAKRERKRQEGKMPFKRRVGVVGQQVVRILCFPCMCCLMWYCIYGEEEGWVGGKKERGRETGRWKWY</sequence>
<protein>
    <submittedName>
        <fullName evidence="3">Uncharacterized protein</fullName>
    </submittedName>
</protein>
<feature type="transmembrane region" description="Helical" evidence="2">
    <location>
        <begin position="37"/>
        <end position="56"/>
    </location>
</feature>
<accession>A0A6A7AH64</accession>
<keyword evidence="2" id="KW-1133">Transmembrane helix</keyword>
<gene>
    <name evidence="3" type="ORF">CC86DRAFT_377760</name>
</gene>
<dbReference type="EMBL" id="MU006217">
    <property type="protein sequence ID" value="KAF2832622.1"/>
    <property type="molecule type" value="Genomic_DNA"/>
</dbReference>